<feature type="region of interest" description="Disordered" evidence="2">
    <location>
        <begin position="111"/>
        <end position="140"/>
    </location>
</feature>
<evidence type="ECO:0000313" key="4">
    <source>
        <dbReference type="Proteomes" id="UP001162060"/>
    </source>
</evidence>
<organism evidence="3 4">
    <name type="scientific">Peronospora matthiolae</name>
    <dbReference type="NCBI Taxonomy" id="2874970"/>
    <lineage>
        <taxon>Eukaryota</taxon>
        <taxon>Sar</taxon>
        <taxon>Stramenopiles</taxon>
        <taxon>Oomycota</taxon>
        <taxon>Peronosporomycetes</taxon>
        <taxon>Peronosporales</taxon>
        <taxon>Peronosporaceae</taxon>
        <taxon>Peronospora</taxon>
    </lineage>
</organism>
<feature type="compositionally biased region" description="Acidic residues" evidence="2">
    <location>
        <begin position="180"/>
        <end position="191"/>
    </location>
</feature>
<feature type="compositionally biased region" description="Basic and acidic residues" evidence="2">
    <location>
        <begin position="412"/>
        <end position="432"/>
    </location>
</feature>
<feature type="region of interest" description="Disordered" evidence="2">
    <location>
        <begin position="704"/>
        <end position="740"/>
    </location>
</feature>
<dbReference type="AlphaFoldDB" id="A0AAV1UNU1"/>
<dbReference type="Proteomes" id="UP001162060">
    <property type="component" value="Unassembled WGS sequence"/>
</dbReference>
<evidence type="ECO:0000256" key="2">
    <source>
        <dbReference type="SAM" id="MobiDB-lite"/>
    </source>
</evidence>
<evidence type="ECO:0000256" key="1">
    <source>
        <dbReference type="SAM" id="Coils"/>
    </source>
</evidence>
<gene>
    <name evidence="3" type="ORF">PM001_LOCUS20190</name>
</gene>
<accession>A0AAV1UNU1</accession>
<feature type="compositionally biased region" description="Low complexity" evidence="2">
    <location>
        <begin position="170"/>
        <end position="179"/>
    </location>
</feature>
<feature type="compositionally biased region" description="Low complexity" evidence="2">
    <location>
        <begin position="715"/>
        <end position="727"/>
    </location>
</feature>
<feature type="region of interest" description="Disordered" evidence="2">
    <location>
        <begin position="403"/>
        <end position="440"/>
    </location>
</feature>
<name>A0AAV1UNU1_9STRA</name>
<protein>
    <submittedName>
        <fullName evidence="3">Uncharacterized protein</fullName>
    </submittedName>
</protein>
<reference evidence="3" key="1">
    <citation type="submission" date="2024-01" db="EMBL/GenBank/DDBJ databases">
        <authorList>
            <person name="Webb A."/>
        </authorList>
    </citation>
    <scope>NUCLEOTIDE SEQUENCE</scope>
    <source>
        <strain evidence="3">Pm1</strain>
    </source>
</reference>
<feature type="compositionally biased region" description="Basic and acidic residues" evidence="2">
    <location>
        <begin position="119"/>
        <end position="140"/>
    </location>
</feature>
<sequence length="812" mass="91949">MLSRVSDTRVFASSEDVVFMTSSRWAHAQAHRCTDEELQGAGDEQLQRPTRLFERAAVDDQQSSMEQACVQSGGGRDDWETGTMELVFLASGAIRAREGCLVGSRRLKLPQGITSSKRTGPDDHDREGNESDGRWDRYRDRKEIQERPSRLWTSSRLRRRAPVEIWRSTESSWSSVSGGSEEEEGAAASEEEEKKKKEEFFSDADSCSIVSESFANSATRKEETARVVGRIPPKRRESRRGDIYDELQEGAAGFAARSTGNLTLTRSSRSNNDLGRENNDVIAGLDEKGILGEDICRELRQQRRQVAPEQVSSVSQVNDAPSLRTEKPWTVGGGRLVLDERIVDVKSKTLSNEGNSNDVIDRLEQELKREKKRVAEQTTHLLEVQGRNQQLRARIKELEAQLATEDSTMSTEVRKASREHEDQRQLSVKEHQSAQFSGLNEHDRLDEVDIPCLSDDTIQQSNESKQLEEGERSLPSDHAKTVLGLRGKLDDMTCRLSEFLAKVECWKSMSKRKVLNCGKTELPVLVESVWSDFPLYSDLLQRRHTETLGSPVDKPMLGPDQQTDLIVFLKKRLRQREDELRQTRVKYVELKELCARQCVREADLQNFINEHRLRGNLPVIRKTASCQPGLTSNDQEQAQDEHLDEARRLICSKAIRKNAVIEKYSDHCDDSSDCMQEAEEPYAVRTLNKHELPENSEIALEVATGQKRETRKQKLLQQQKQQRQQQRVGRLAVSSSSRTNRVPLSMIKAARRHKSIQQLSRSHLPLLGKCPMSCGSHASYLQKEPPAVAAQSKPDVATTGLKRAVGAHRPWM</sequence>
<proteinExistence type="predicted"/>
<comment type="caution">
    <text evidence="3">The sequence shown here is derived from an EMBL/GenBank/DDBJ whole genome shotgun (WGS) entry which is preliminary data.</text>
</comment>
<evidence type="ECO:0000313" key="3">
    <source>
        <dbReference type="EMBL" id="CAK7935040.1"/>
    </source>
</evidence>
<feature type="region of interest" description="Disordered" evidence="2">
    <location>
        <begin position="168"/>
        <end position="202"/>
    </location>
</feature>
<dbReference type="EMBL" id="CAKLBY020000221">
    <property type="protein sequence ID" value="CAK7935040.1"/>
    <property type="molecule type" value="Genomic_DNA"/>
</dbReference>
<feature type="coiled-coil region" evidence="1">
    <location>
        <begin position="566"/>
        <end position="593"/>
    </location>
</feature>
<keyword evidence="1" id="KW-0175">Coiled coil</keyword>